<dbReference type="Proteomes" id="UP001153620">
    <property type="component" value="Chromosome 1"/>
</dbReference>
<reference evidence="2" key="2">
    <citation type="submission" date="2022-10" db="EMBL/GenBank/DDBJ databases">
        <authorList>
            <consortium name="ENA_rothamsted_submissions"/>
            <consortium name="culmorum"/>
            <person name="King R."/>
        </authorList>
    </citation>
    <scope>NUCLEOTIDE SEQUENCE</scope>
</reference>
<evidence type="ECO:0000256" key="1">
    <source>
        <dbReference type="SAM" id="MobiDB-lite"/>
    </source>
</evidence>
<evidence type="ECO:0008006" key="4">
    <source>
        <dbReference type="Google" id="ProtNLM"/>
    </source>
</evidence>
<gene>
    <name evidence="2" type="ORF">CHIRRI_LOCUS3420</name>
</gene>
<dbReference type="OrthoDB" id="1933874at2759"/>
<accession>A0A9N9RLH8</accession>
<keyword evidence="3" id="KW-1185">Reference proteome</keyword>
<proteinExistence type="predicted"/>
<feature type="region of interest" description="Disordered" evidence="1">
    <location>
        <begin position="1"/>
        <end position="22"/>
    </location>
</feature>
<dbReference type="EMBL" id="OU895877">
    <property type="protein sequence ID" value="CAG9800477.1"/>
    <property type="molecule type" value="Genomic_DNA"/>
</dbReference>
<name>A0A9N9RLH8_9DIPT</name>
<reference evidence="2" key="1">
    <citation type="submission" date="2022-01" db="EMBL/GenBank/DDBJ databases">
        <authorList>
            <person name="King R."/>
        </authorList>
    </citation>
    <scope>NUCLEOTIDE SEQUENCE</scope>
</reference>
<protein>
    <recommendedName>
        <fullName evidence="4">Selenoprotein H</fullName>
    </recommendedName>
</protein>
<evidence type="ECO:0000313" key="2">
    <source>
        <dbReference type="EMBL" id="CAG9800477.1"/>
    </source>
</evidence>
<sequence length="100" mass="11439">MPPKRKKTQTTEIKESAEPAQAANEVYSELKKAIPEEFDSQLILNENGKPKRGSFEIFVTKDDGKKSQIWTGLSKGPPRKLKFPGYEEDLKDQFQKIINE</sequence>
<dbReference type="AlphaFoldDB" id="A0A9N9RLH8"/>
<organism evidence="2 3">
    <name type="scientific">Chironomus riparius</name>
    <dbReference type="NCBI Taxonomy" id="315576"/>
    <lineage>
        <taxon>Eukaryota</taxon>
        <taxon>Metazoa</taxon>
        <taxon>Ecdysozoa</taxon>
        <taxon>Arthropoda</taxon>
        <taxon>Hexapoda</taxon>
        <taxon>Insecta</taxon>
        <taxon>Pterygota</taxon>
        <taxon>Neoptera</taxon>
        <taxon>Endopterygota</taxon>
        <taxon>Diptera</taxon>
        <taxon>Nematocera</taxon>
        <taxon>Chironomoidea</taxon>
        <taxon>Chironomidae</taxon>
        <taxon>Chironominae</taxon>
        <taxon>Chironomus</taxon>
    </lineage>
</organism>
<evidence type="ECO:0000313" key="3">
    <source>
        <dbReference type="Proteomes" id="UP001153620"/>
    </source>
</evidence>